<dbReference type="Proteomes" id="UP000023152">
    <property type="component" value="Unassembled WGS sequence"/>
</dbReference>
<organism evidence="1 2">
    <name type="scientific">Reticulomyxa filosa</name>
    <dbReference type="NCBI Taxonomy" id="46433"/>
    <lineage>
        <taxon>Eukaryota</taxon>
        <taxon>Sar</taxon>
        <taxon>Rhizaria</taxon>
        <taxon>Retaria</taxon>
        <taxon>Foraminifera</taxon>
        <taxon>Monothalamids</taxon>
        <taxon>Reticulomyxidae</taxon>
        <taxon>Reticulomyxa</taxon>
    </lineage>
</organism>
<keyword evidence="2" id="KW-1185">Reference proteome</keyword>
<dbReference type="EMBL" id="ASPP01003746">
    <property type="protein sequence ID" value="ETO33021.1"/>
    <property type="molecule type" value="Genomic_DNA"/>
</dbReference>
<reference evidence="1 2" key="1">
    <citation type="journal article" date="2013" name="Curr. Biol.">
        <title>The Genome of the Foraminiferan Reticulomyxa filosa.</title>
        <authorList>
            <person name="Glockner G."/>
            <person name="Hulsmann N."/>
            <person name="Schleicher M."/>
            <person name="Noegel A.A."/>
            <person name="Eichinger L."/>
            <person name="Gallinger C."/>
            <person name="Pawlowski J."/>
            <person name="Sierra R."/>
            <person name="Euteneuer U."/>
            <person name="Pillet L."/>
            <person name="Moustafa A."/>
            <person name="Platzer M."/>
            <person name="Groth M."/>
            <person name="Szafranski K."/>
            <person name="Schliwa M."/>
        </authorList>
    </citation>
    <scope>NUCLEOTIDE SEQUENCE [LARGE SCALE GENOMIC DNA]</scope>
</reference>
<comment type="caution">
    <text evidence="1">The sequence shown here is derived from an EMBL/GenBank/DDBJ whole genome shotgun (WGS) entry which is preliminary data.</text>
</comment>
<sequence length="176" mass="20148">YPKITNRQSSSENILAAKTNHVKVEVQAIKTNEVNDEKTDAQVEALTKQESVGARVKWEDTFGVIDIVYQLIKNKLKFLFDIIAADAKATKGHHEKGRKQGRKKITKNIELLYTNCQKEVYEQVLLRLFDCFSIKDDLAGILFPRESMLKRAEDAIVTTIQSYSSDSKTRKRVENK</sequence>
<evidence type="ECO:0000313" key="2">
    <source>
        <dbReference type="Proteomes" id="UP000023152"/>
    </source>
</evidence>
<evidence type="ECO:0000313" key="1">
    <source>
        <dbReference type="EMBL" id="ETO33021.1"/>
    </source>
</evidence>
<feature type="non-terminal residue" evidence="1">
    <location>
        <position position="1"/>
    </location>
</feature>
<dbReference type="AlphaFoldDB" id="X6P472"/>
<proteinExistence type="predicted"/>
<gene>
    <name evidence="1" type="ORF">RFI_04086</name>
</gene>
<accession>X6P472</accession>
<name>X6P472_RETFI</name>
<protein>
    <submittedName>
        <fullName evidence="1">Uncharacterized protein</fullName>
    </submittedName>
</protein>